<keyword evidence="6" id="KW-0472">Membrane</keyword>
<evidence type="ECO:0000256" key="5">
    <source>
        <dbReference type="SAM" id="MobiDB-lite"/>
    </source>
</evidence>
<dbReference type="EMBL" id="VCJR02000003">
    <property type="protein sequence ID" value="NHK29126.1"/>
    <property type="molecule type" value="Genomic_DNA"/>
</dbReference>
<comment type="similarity">
    <text evidence="2">Belongs to the membrane fusion protein (MFP) (TC 8.A.1) family.</text>
</comment>
<organism evidence="9 11">
    <name type="scientific">Aquisalinus luteolus</name>
    <dbReference type="NCBI Taxonomy" id="1566827"/>
    <lineage>
        <taxon>Bacteria</taxon>
        <taxon>Pseudomonadati</taxon>
        <taxon>Pseudomonadota</taxon>
        <taxon>Alphaproteobacteria</taxon>
        <taxon>Parvularculales</taxon>
        <taxon>Parvularculaceae</taxon>
        <taxon>Aquisalinus</taxon>
    </lineage>
</organism>
<dbReference type="Gene3D" id="1.10.287.470">
    <property type="entry name" value="Helix hairpin bin"/>
    <property type="match status" value="1"/>
</dbReference>
<evidence type="ECO:0000313" key="10">
    <source>
        <dbReference type="EMBL" id="NHK29126.1"/>
    </source>
</evidence>
<feature type="domain" description="Multidrug resistance protein MdtA-like C-terminal permuted SH3" evidence="8">
    <location>
        <begin position="324"/>
        <end position="380"/>
    </location>
</feature>
<dbReference type="RefSeq" id="WP_155141842.1">
    <property type="nucleotide sequence ID" value="NZ_BMGZ01000003.1"/>
</dbReference>
<keyword evidence="12" id="KW-1185">Reference proteome</keyword>
<proteinExistence type="inferred from homology"/>
<dbReference type="Proteomes" id="UP000621856">
    <property type="component" value="Unassembled WGS sequence"/>
</dbReference>
<dbReference type="SUPFAM" id="SSF111369">
    <property type="entry name" value="HlyD-like secretion proteins"/>
    <property type="match status" value="1"/>
</dbReference>
<reference evidence="9" key="3">
    <citation type="submission" date="2020-09" db="EMBL/GenBank/DDBJ databases">
        <authorList>
            <person name="Sun Q."/>
            <person name="Zhou Y."/>
        </authorList>
    </citation>
    <scope>NUCLEOTIDE SEQUENCE</scope>
    <source>
        <strain evidence="9">CGMCC 1.14984</strain>
    </source>
</reference>
<dbReference type="GO" id="GO:1990281">
    <property type="term" value="C:efflux pump complex"/>
    <property type="evidence" value="ECO:0007669"/>
    <property type="project" value="TreeGrafter"/>
</dbReference>
<dbReference type="AlphaFoldDB" id="A0A8J3A506"/>
<dbReference type="Pfam" id="PF25917">
    <property type="entry name" value="BSH_RND"/>
    <property type="match status" value="1"/>
</dbReference>
<reference evidence="10 12" key="2">
    <citation type="submission" date="2020-02" db="EMBL/GenBank/DDBJ databases">
        <title>Genome sequence of Parvularcula flava strain NH6-79.</title>
        <authorList>
            <person name="Abdul Karim M.H."/>
            <person name="Lam M.Q."/>
            <person name="Chen S.J."/>
            <person name="Yahya A."/>
            <person name="Shahir S."/>
            <person name="Shamsir M.S."/>
            <person name="Chong C.S."/>
        </authorList>
    </citation>
    <scope>NUCLEOTIDE SEQUENCE [LARGE SCALE GENOMIC DNA]</scope>
    <source>
        <strain evidence="10 12">NH6-79</strain>
    </source>
</reference>
<evidence type="ECO:0000256" key="3">
    <source>
        <dbReference type="ARBA" id="ARBA00022448"/>
    </source>
</evidence>
<protein>
    <submittedName>
        <fullName evidence="10">Efflux RND transporter periplasmic adaptor subunit</fullName>
    </submittedName>
    <submittedName>
        <fullName evidence="9">RND superfamily efflux pump MFP component</fullName>
    </submittedName>
</protein>
<evidence type="ECO:0000256" key="6">
    <source>
        <dbReference type="SAM" id="Phobius"/>
    </source>
</evidence>
<feature type="domain" description="Multidrug resistance protein MdtA-like barrel-sandwich hybrid" evidence="7">
    <location>
        <begin position="74"/>
        <end position="213"/>
    </location>
</feature>
<dbReference type="GO" id="GO:0015562">
    <property type="term" value="F:efflux transmembrane transporter activity"/>
    <property type="evidence" value="ECO:0007669"/>
    <property type="project" value="TreeGrafter"/>
</dbReference>
<feature type="region of interest" description="Disordered" evidence="5">
    <location>
        <begin position="389"/>
        <end position="431"/>
    </location>
</feature>
<evidence type="ECO:0000259" key="8">
    <source>
        <dbReference type="Pfam" id="PF25967"/>
    </source>
</evidence>
<dbReference type="Pfam" id="PF25967">
    <property type="entry name" value="RND-MFP_C"/>
    <property type="match status" value="1"/>
</dbReference>
<dbReference type="EMBL" id="BMGZ01000003">
    <property type="protein sequence ID" value="GGI00227.1"/>
    <property type="molecule type" value="Genomic_DNA"/>
</dbReference>
<keyword evidence="6" id="KW-0812">Transmembrane</keyword>
<dbReference type="Gene3D" id="2.40.420.20">
    <property type="match status" value="1"/>
</dbReference>
<comment type="subcellular location">
    <subcellularLocation>
        <location evidence="1">Cell envelope</location>
    </subcellularLocation>
</comment>
<evidence type="ECO:0000313" key="11">
    <source>
        <dbReference type="Proteomes" id="UP000621856"/>
    </source>
</evidence>
<dbReference type="InterPro" id="IPR058627">
    <property type="entry name" value="MdtA-like_C"/>
</dbReference>
<gene>
    <name evidence="10" type="ORF">FF098_014490</name>
    <name evidence="9" type="ORF">GCM10011355_28020</name>
</gene>
<evidence type="ECO:0000256" key="2">
    <source>
        <dbReference type="ARBA" id="ARBA00009477"/>
    </source>
</evidence>
<feature type="compositionally biased region" description="Low complexity" evidence="5">
    <location>
        <begin position="414"/>
        <end position="431"/>
    </location>
</feature>
<keyword evidence="4" id="KW-0175">Coiled coil</keyword>
<dbReference type="InterPro" id="IPR006143">
    <property type="entry name" value="RND_pump_MFP"/>
</dbReference>
<evidence type="ECO:0000313" key="12">
    <source>
        <dbReference type="Proteomes" id="UP000818603"/>
    </source>
</evidence>
<feature type="transmembrane region" description="Helical" evidence="6">
    <location>
        <begin position="6"/>
        <end position="31"/>
    </location>
</feature>
<evidence type="ECO:0000259" key="7">
    <source>
        <dbReference type="Pfam" id="PF25917"/>
    </source>
</evidence>
<keyword evidence="3" id="KW-0813">Transport</keyword>
<evidence type="ECO:0000313" key="9">
    <source>
        <dbReference type="EMBL" id="GGI00227.1"/>
    </source>
</evidence>
<dbReference type="Gene3D" id="2.40.30.170">
    <property type="match status" value="1"/>
</dbReference>
<dbReference type="Proteomes" id="UP000818603">
    <property type="component" value="Unassembled WGS sequence"/>
</dbReference>
<dbReference type="PANTHER" id="PTHR30469">
    <property type="entry name" value="MULTIDRUG RESISTANCE PROTEIN MDTA"/>
    <property type="match status" value="1"/>
</dbReference>
<accession>A0A8J3A506</accession>
<name>A0A8J3A506_9PROT</name>
<dbReference type="PANTHER" id="PTHR30469:SF12">
    <property type="entry name" value="MULTIDRUG RESISTANCE PROTEIN MDTA"/>
    <property type="match status" value="1"/>
</dbReference>
<sequence length="431" mass="46495">MIRKLFVVFGTFGVVAVLILGFILLIGGMAAMRPKPEKQEADYEPPTVFYRVADSQPVNLSVTAQGEVMPKTEISLTAQVSGKVVAISPDFANGGVIRKGEMLVQLEQEDYRLAVTQAEARVAQASQALELEEAEAELARRDWEELGGLESGNQPSSLTLRQPQLNQAKANYASAEAEMRNARLALERTTIRAPFDGRVRSKNADVGQFISPGFVVGQLFATDVAEIRLPMSDNDLARLDLPLAFEADSYEEGPLVYLNATVAGQMREWQGHLVRTDAAIDPGTRQISAIAEVRDPYGRGADNGFPLAMGLFVDARIQGRELDNAFVVPRIALQEDGIVYVVLDDDTIEQRQVIVSASVQDGVVITSGINSGDRVVVSRAPGLEDGTEVIAISPQERDASTQSRRRPQVEETSTADTAGADAGADAQGAQL</sequence>
<evidence type="ECO:0000256" key="4">
    <source>
        <dbReference type="SAM" id="Coils"/>
    </source>
</evidence>
<feature type="coiled-coil region" evidence="4">
    <location>
        <begin position="115"/>
        <end position="192"/>
    </location>
</feature>
<comment type="caution">
    <text evidence="9">The sequence shown here is derived from an EMBL/GenBank/DDBJ whole genome shotgun (WGS) entry which is preliminary data.</text>
</comment>
<dbReference type="InterPro" id="IPR058625">
    <property type="entry name" value="MdtA-like_BSH"/>
</dbReference>
<dbReference type="Gene3D" id="2.40.50.100">
    <property type="match status" value="1"/>
</dbReference>
<evidence type="ECO:0000256" key="1">
    <source>
        <dbReference type="ARBA" id="ARBA00004196"/>
    </source>
</evidence>
<dbReference type="NCBIfam" id="TIGR01730">
    <property type="entry name" value="RND_mfp"/>
    <property type="match status" value="1"/>
</dbReference>
<reference evidence="9" key="1">
    <citation type="journal article" date="2014" name="Int. J. Syst. Evol. Microbiol.">
        <title>Complete genome sequence of Corynebacterium casei LMG S-19264T (=DSM 44701T), isolated from a smear-ripened cheese.</title>
        <authorList>
            <consortium name="US DOE Joint Genome Institute (JGI-PGF)"/>
            <person name="Walter F."/>
            <person name="Albersmeier A."/>
            <person name="Kalinowski J."/>
            <person name="Ruckert C."/>
        </authorList>
    </citation>
    <scope>NUCLEOTIDE SEQUENCE</scope>
    <source>
        <strain evidence="9">CGMCC 1.14984</strain>
    </source>
</reference>
<keyword evidence="6" id="KW-1133">Transmembrane helix</keyword>